<dbReference type="SUPFAM" id="SSF46785">
    <property type="entry name" value="Winged helix' DNA-binding domain"/>
    <property type="match status" value="1"/>
</dbReference>
<dbReference type="Gene3D" id="1.10.10.10">
    <property type="entry name" value="Winged helix-like DNA-binding domain superfamily/Winged helix DNA-binding domain"/>
    <property type="match status" value="1"/>
</dbReference>
<dbReference type="PANTHER" id="PTHR30346:SF28">
    <property type="entry name" value="HTH-TYPE TRANSCRIPTIONAL REGULATOR CYNR"/>
    <property type="match status" value="1"/>
</dbReference>
<dbReference type="InterPro" id="IPR036390">
    <property type="entry name" value="WH_DNA-bd_sf"/>
</dbReference>
<dbReference type="InterPro" id="IPR000847">
    <property type="entry name" value="LysR_HTH_N"/>
</dbReference>
<dbReference type="EMBL" id="LILB01000005">
    <property type="protein sequence ID" value="KOO49169.1"/>
    <property type="molecule type" value="Genomic_DNA"/>
</dbReference>
<dbReference type="STRING" id="263475.AMD00_12340"/>
<protein>
    <submittedName>
        <fullName evidence="6">LysR family transcriptional regulator</fullName>
    </submittedName>
</protein>
<dbReference type="GeneID" id="301136879"/>
<accession>A0A0M0LDP7</accession>
<dbReference type="AlphaFoldDB" id="A0A0M0LDP7"/>
<dbReference type="Pfam" id="PF00126">
    <property type="entry name" value="HTH_1"/>
    <property type="match status" value="1"/>
</dbReference>
<sequence>MEWQQLEYFQKLANIQHMTRAAELLSISQPALSRSIARLEDELGVPLFERQGRSIILNRYGAMFLKRVNNIMQEYQDGLHEIQELVDPNRGEVSLGFLHTLGTNVVPDLIRLFRKEFPDIHFQLIQNHTHTQLKQLKSGELDLSLLAAMEVEKPIQWTELWRDELYLIVPIYHPLAMKKSIALKELADESFILLKKGYALRITVDEIFEKVGITPKITFVGDEVGTVAGFVANGLGFSLLPDGEEINPRKIAKIHISDVKCERIIGMAWAEGRYLSPAAKQFQKFILDFFEARKKAVKEHK</sequence>
<dbReference type="PATRIC" id="fig|263475.3.peg.3723"/>
<evidence type="ECO:0000256" key="4">
    <source>
        <dbReference type="ARBA" id="ARBA00023163"/>
    </source>
</evidence>
<dbReference type="Pfam" id="PF03466">
    <property type="entry name" value="LysR_substrate"/>
    <property type="match status" value="1"/>
</dbReference>
<evidence type="ECO:0000256" key="2">
    <source>
        <dbReference type="ARBA" id="ARBA00023015"/>
    </source>
</evidence>
<keyword evidence="7" id="KW-1185">Reference proteome</keyword>
<dbReference type="Proteomes" id="UP000036867">
    <property type="component" value="Unassembled WGS sequence"/>
</dbReference>
<comment type="similarity">
    <text evidence="1">Belongs to the LysR transcriptional regulatory family.</text>
</comment>
<evidence type="ECO:0000313" key="7">
    <source>
        <dbReference type="Proteomes" id="UP000036867"/>
    </source>
</evidence>
<gene>
    <name evidence="6" type="ORF">AMD00_12340</name>
</gene>
<dbReference type="Gene3D" id="3.40.190.290">
    <property type="match status" value="1"/>
</dbReference>
<dbReference type="CDD" id="cd08434">
    <property type="entry name" value="PBP2_GltC_like"/>
    <property type="match status" value="1"/>
</dbReference>
<evidence type="ECO:0000256" key="1">
    <source>
        <dbReference type="ARBA" id="ARBA00009437"/>
    </source>
</evidence>
<dbReference type="OrthoDB" id="9803735at2"/>
<keyword evidence="4" id="KW-0804">Transcription</keyword>
<proteinExistence type="inferred from homology"/>
<dbReference type="RefSeq" id="WP_053417360.1">
    <property type="nucleotide sequence ID" value="NZ_JBCMHV010000007.1"/>
</dbReference>
<dbReference type="InterPro" id="IPR036388">
    <property type="entry name" value="WH-like_DNA-bd_sf"/>
</dbReference>
<dbReference type="InterPro" id="IPR005119">
    <property type="entry name" value="LysR_subst-bd"/>
</dbReference>
<dbReference type="GO" id="GO:0003677">
    <property type="term" value="F:DNA binding"/>
    <property type="evidence" value="ECO:0007669"/>
    <property type="project" value="UniProtKB-KW"/>
</dbReference>
<keyword evidence="3" id="KW-0238">DNA-binding</keyword>
<organism evidence="6 7">
    <name type="scientific">Viridibacillus arvi</name>
    <dbReference type="NCBI Taxonomy" id="263475"/>
    <lineage>
        <taxon>Bacteria</taxon>
        <taxon>Bacillati</taxon>
        <taxon>Bacillota</taxon>
        <taxon>Bacilli</taxon>
        <taxon>Bacillales</taxon>
        <taxon>Caryophanaceae</taxon>
        <taxon>Viridibacillus</taxon>
    </lineage>
</organism>
<evidence type="ECO:0000313" key="6">
    <source>
        <dbReference type="EMBL" id="KOO49169.1"/>
    </source>
</evidence>
<dbReference type="GO" id="GO:0003700">
    <property type="term" value="F:DNA-binding transcription factor activity"/>
    <property type="evidence" value="ECO:0007669"/>
    <property type="project" value="InterPro"/>
</dbReference>
<feature type="domain" description="HTH lysR-type" evidence="5">
    <location>
        <begin position="1"/>
        <end position="58"/>
    </location>
</feature>
<keyword evidence="2" id="KW-0805">Transcription regulation</keyword>
<evidence type="ECO:0000256" key="3">
    <source>
        <dbReference type="ARBA" id="ARBA00023125"/>
    </source>
</evidence>
<dbReference type="SUPFAM" id="SSF53850">
    <property type="entry name" value="Periplasmic binding protein-like II"/>
    <property type="match status" value="1"/>
</dbReference>
<reference evidence="7" key="1">
    <citation type="submission" date="2015-08" db="EMBL/GenBank/DDBJ databases">
        <title>Fjat-10028 dsm 16317.</title>
        <authorList>
            <person name="Liu B."/>
            <person name="Wang J."/>
            <person name="Zhu Y."/>
            <person name="Liu G."/>
            <person name="Chen Q."/>
            <person name="Chen Z."/>
            <person name="Lan J."/>
            <person name="Che J."/>
            <person name="Ge C."/>
            <person name="Shi H."/>
            <person name="Pan Z."/>
            <person name="Liu X."/>
        </authorList>
    </citation>
    <scope>NUCLEOTIDE SEQUENCE [LARGE SCALE GENOMIC DNA]</scope>
    <source>
        <strain evidence="7">DSM 16317</strain>
    </source>
</reference>
<comment type="caution">
    <text evidence="6">The sequence shown here is derived from an EMBL/GenBank/DDBJ whole genome shotgun (WGS) entry which is preliminary data.</text>
</comment>
<evidence type="ECO:0000259" key="5">
    <source>
        <dbReference type="PROSITE" id="PS50931"/>
    </source>
</evidence>
<name>A0A0M0LDP7_9BACL</name>
<dbReference type="FunFam" id="1.10.10.10:FF:000001">
    <property type="entry name" value="LysR family transcriptional regulator"/>
    <property type="match status" value="1"/>
</dbReference>
<dbReference type="GO" id="GO:0032993">
    <property type="term" value="C:protein-DNA complex"/>
    <property type="evidence" value="ECO:0007669"/>
    <property type="project" value="TreeGrafter"/>
</dbReference>
<dbReference type="PRINTS" id="PR00039">
    <property type="entry name" value="HTHLYSR"/>
</dbReference>
<dbReference type="PANTHER" id="PTHR30346">
    <property type="entry name" value="TRANSCRIPTIONAL DUAL REGULATOR HCAR-RELATED"/>
    <property type="match status" value="1"/>
</dbReference>
<dbReference type="PROSITE" id="PS50931">
    <property type="entry name" value="HTH_LYSR"/>
    <property type="match status" value="1"/>
</dbReference>